<dbReference type="PANTHER" id="PTHR24198:SF165">
    <property type="entry name" value="ANKYRIN REPEAT-CONTAINING PROTEIN-RELATED"/>
    <property type="match status" value="1"/>
</dbReference>
<dbReference type="OrthoDB" id="45118at2759"/>
<dbReference type="InterPro" id="IPR002110">
    <property type="entry name" value="Ankyrin_rpt"/>
</dbReference>
<evidence type="ECO:0000313" key="6">
    <source>
        <dbReference type="EMBL" id="CAE6942022.1"/>
    </source>
</evidence>
<dbReference type="PANTHER" id="PTHR24198">
    <property type="entry name" value="ANKYRIN REPEAT AND PROTEIN KINASE DOMAIN-CONTAINING PROTEIN"/>
    <property type="match status" value="1"/>
</dbReference>
<feature type="region of interest" description="Disordered" evidence="4">
    <location>
        <begin position="844"/>
        <end position="879"/>
    </location>
</feature>
<feature type="transmembrane region" description="Helical" evidence="5">
    <location>
        <begin position="623"/>
        <end position="645"/>
    </location>
</feature>
<dbReference type="Pfam" id="PF12796">
    <property type="entry name" value="Ank_2"/>
    <property type="match status" value="3"/>
</dbReference>
<dbReference type="Proteomes" id="UP000604046">
    <property type="component" value="Unassembled WGS sequence"/>
</dbReference>
<feature type="repeat" description="ANK" evidence="3">
    <location>
        <begin position="217"/>
        <end position="239"/>
    </location>
</feature>
<dbReference type="PROSITE" id="PS50297">
    <property type="entry name" value="ANK_REP_REGION"/>
    <property type="match status" value="5"/>
</dbReference>
<dbReference type="AlphaFoldDB" id="A0A812H359"/>
<dbReference type="PRINTS" id="PR01415">
    <property type="entry name" value="ANKYRIN"/>
</dbReference>
<accession>A0A812H359</accession>
<dbReference type="InterPro" id="IPR036770">
    <property type="entry name" value="Ankyrin_rpt-contain_sf"/>
</dbReference>
<sequence length="902" mass="100982">MQVFNETYDIETTLLHVAAAWSTREVLQVLLAAWPAGVQARDSWLRAPLHDACASGKVENYQLLVELWPDALEIADGLWGQLPLHLAARSSHLDVVRLLAERWPDGVWVPDKHGRLPLHLAADDGHADTVRLLVEWWPDGVEATDFRGWLPLHFAARHLDAARLLAEQWPDGVRVPDNDGWIPLHVAARDGNLDSLDVVRFLVGQWPDGLNVPDKHDGQNPLHHAVELGRLEMVRLLVELWPDGVKVSDGFGQIPLHLASKGYGNLDTARFLAEQWPDGVSVPDNDGQTPLHIAAESGHWDTAVWLFQRHPPLQPLSLTPMLDCRLVIEGACNSSEGSHSWRGAATDLHCSNPERLLKPALLRWLEVCGGRPHWSDRFGTLVDRLEDPEAKDFLESRGTLEEFVGGLLSDWANWVSMISAASAACVFVPLEWLASKWMQGRGKGPAEDEVVADPFLPGAIDLVAKAFARRAWLLRLWRWLEVAVAVFWLGFSLLLMNWVWWVPLVALTYIVPAVPFHGVWHLLREPVLAIMTRGTAAQVAGLLRTVVLSAIFMVAFGADQFRVLEDSPVLQTWVFDHMLNPLYSKWYTLTLDGWRESRLHDHWLFQWAPDITGFDLFALVRDLLLGLVLLYMVSLLCMAVLRCMLHWIDGCGDRPQSMPDSDTMNRLRQQVVQGLLKTPRDKFPDATDVHGKIEPVMALTWPWRGGGLLQRVALLLLDVGLDINTVFTFLAAQQYVLAAMTVFLMVRSCLKQLLILAPWRLREAILASHQRGIVRKDLRDFLEEEKRSEAFYCGCITGYSICFSAKTADQVLVQVCSLLLSTWLFSGYAVRVCDLDFEMDEERVMDEEAPPTLGQDAPSEDAPAEAADSPAQQMPQNAELDETAAISAVASDVRVAADSISV</sequence>
<proteinExistence type="predicted"/>
<gene>
    <name evidence="6" type="primary">ANKRD44</name>
    <name evidence="6" type="ORF">SNAT2548_LOCUS1243</name>
</gene>
<keyword evidence="1" id="KW-0677">Repeat</keyword>
<organism evidence="6 7">
    <name type="scientific">Symbiodinium natans</name>
    <dbReference type="NCBI Taxonomy" id="878477"/>
    <lineage>
        <taxon>Eukaryota</taxon>
        <taxon>Sar</taxon>
        <taxon>Alveolata</taxon>
        <taxon>Dinophyceae</taxon>
        <taxon>Suessiales</taxon>
        <taxon>Symbiodiniaceae</taxon>
        <taxon>Symbiodinium</taxon>
    </lineage>
</organism>
<feature type="transmembrane region" description="Helical" evidence="5">
    <location>
        <begin position="411"/>
        <end position="433"/>
    </location>
</feature>
<dbReference type="EMBL" id="CAJNDS010000067">
    <property type="protein sequence ID" value="CAE6942022.1"/>
    <property type="molecule type" value="Genomic_DNA"/>
</dbReference>
<evidence type="ECO:0000256" key="3">
    <source>
        <dbReference type="PROSITE-ProRule" id="PRU00023"/>
    </source>
</evidence>
<dbReference type="SUPFAM" id="SSF48403">
    <property type="entry name" value="Ankyrin repeat"/>
    <property type="match status" value="2"/>
</dbReference>
<evidence type="ECO:0000256" key="4">
    <source>
        <dbReference type="SAM" id="MobiDB-lite"/>
    </source>
</evidence>
<name>A0A812H359_9DINO</name>
<evidence type="ECO:0000256" key="2">
    <source>
        <dbReference type="ARBA" id="ARBA00023043"/>
    </source>
</evidence>
<feature type="repeat" description="ANK" evidence="3">
    <location>
        <begin position="113"/>
        <end position="135"/>
    </location>
</feature>
<feature type="compositionally biased region" description="Low complexity" evidence="4">
    <location>
        <begin position="864"/>
        <end position="873"/>
    </location>
</feature>
<feature type="repeat" description="ANK" evidence="3">
    <location>
        <begin position="286"/>
        <end position="309"/>
    </location>
</feature>
<feature type="repeat" description="ANK" evidence="3">
    <location>
        <begin position="79"/>
        <end position="102"/>
    </location>
</feature>
<dbReference type="PROSITE" id="PS50088">
    <property type="entry name" value="ANK_REPEAT"/>
    <property type="match status" value="5"/>
</dbReference>
<reference evidence="6" key="1">
    <citation type="submission" date="2021-02" db="EMBL/GenBank/DDBJ databases">
        <authorList>
            <person name="Dougan E. K."/>
            <person name="Rhodes N."/>
            <person name="Thang M."/>
            <person name="Chan C."/>
        </authorList>
    </citation>
    <scope>NUCLEOTIDE SEQUENCE</scope>
</reference>
<keyword evidence="2 3" id="KW-0040">ANK repeat</keyword>
<keyword evidence="7" id="KW-1185">Reference proteome</keyword>
<keyword evidence="5" id="KW-0812">Transmembrane</keyword>
<feature type="transmembrane region" description="Helical" evidence="5">
    <location>
        <begin position="479"/>
        <end position="500"/>
    </location>
</feature>
<dbReference type="SMART" id="SM00248">
    <property type="entry name" value="ANK"/>
    <property type="match status" value="7"/>
</dbReference>
<dbReference type="Gene3D" id="1.25.40.20">
    <property type="entry name" value="Ankyrin repeat-containing domain"/>
    <property type="match status" value="1"/>
</dbReference>
<keyword evidence="5" id="KW-1133">Transmembrane helix</keyword>
<evidence type="ECO:0000256" key="1">
    <source>
        <dbReference type="ARBA" id="ARBA00022737"/>
    </source>
</evidence>
<evidence type="ECO:0000256" key="5">
    <source>
        <dbReference type="SAM" id="Phobius"/>
    </source>
</evidence>
<feature type="repeat" description="ANK" evidence="3">
    <location>
        <begin position="179"/>
        <end position="203"/>
    </location>
</feature>
<feature type="transmembrane region" description="Helical" evidence="5">
    <location>
        <begin position="506"/>
        <end position="523"/>
    </location>
</feature>
<feature type="transmembrane region" description="Helical" evidence="5">
    <location>
        <begin position="535"/>
        <end position="558"/>
    </location>
</feature>
<keyword evidence="5" id="KW-0472">Membrane</keyword>
<comment type="caution">
    <text evidence="6">The sequence shown here is derived from an EMBL/GenBank/DDBJ whole genome shotgun (WGS) entry which is preliminary data.</text>
</comment>
<protein>
    <submittedName>
        <fullName evidence="6">ANKRD44 protein</fullName>
    </submittedName>
</protein>
<dbReference type="GO" id="GO:0005737">
    <property type="term" value="C:cytoplasm"/>
    <property type="evidence" value="ECO:0007669"/>
    <property type="project" value="TreeGrafter"/>
</dbReference>
<evidence type="ECO:0000313" key="7">
    <source>
        <dbReference type="Proteomes" id="UP000604046"/>
    </source>
</evidence>